<evidence type="ECO:0000313" key="3">
    <source>
        <dbReference type="Proteomes" id="UP000823388"/>
    </source>
</evidence>
<feature type="compositionally biased region" description="Low complexity" evidence="1">
    <location>
        <begin position="45"/>
        <end position="56"/>
    </location>
</feature>
<dbReference type="EMBL" id="CM029043">
    <property type="protein sequence ID" value="KAG2612844.1"/>
    <property type="molecule type" value="Genomic_DNA"/>
</dbReference>
<proteinExistence type="predicted"/>
<organism evidence="2 3">
    <name type="scientific">Panicum virgatum</name>
    <name type="common">Blackwell switchgrass</name>
    <dbReference type="NCBI Taxonomy" id="38727"/>
    <lineage>
        <taxon>Eukaryota</taxon>
        <taxon>Viridiplantae</taxon>
        <taxon>Streptophyta</taxon>
        <taxon>Embryophyta</taxon>
        <taxon>Tracheophyta</taxon>
        <taxon>Spermatophyta</taxon>
        <taxon>Magnoliopsida</taxon>
        <taxon>Liliopsida</taxon>
        <taxon>Poales</taxon>
        <taxon>Poaceae</taxon>
        <taxon>PACMAD clade</taxon>
        <taxon>Panicoideae</taxon>
        <taxon>Panicodae</taxon>
        <taxon>Paniceae</taxon>
        <taxon>Panicinae</taxon>
        <taxon>Panicum</taxon>
        <taxon>Panicum sect. Hiantes</taxon>
    </lineage>
</organism>
<feature type="compositionally biased region" description="Low complexity" evidence="1">
    <location>
        <begin position="79"/>
        <end position="90"/>
    </location>
</feature>
<protein>
    <submittedName>
        <fullName evidence="2">Uncharacterized protein</fullName>
    </submittedName>
</protein>
<comment type="caution">
    <text evidence="2">The sequence shown here is derived from an EMBL/GenBank/DDBJ whole genome shotgun (WGS) entry which is preliminary data.</text>
</comment>
<reference evidence="2" key="1">
    <citation type="submission" date="2020-05" db="EMBL/GenBank/DDBJ databases">
        <title>WGS assembly of Panicum virgatum.</title>
        <authorList>
            <person name="Lovell J.T."/>
            <person name="Jenkins J."/>
            <person name="Shu S."/>
            <person name="Juenger T.E."/>
            <person name="Schmutz J."/>
        </authorList>
    </citation>
    <scope>NUCLEOTIDE SEQUENCE</scope>
    <source>
        <strain evidence="2">AP13</strain>
    </source>
</reference>
<keyword evidence="3" id="KW-1185">Reference proteome</keyword>
<feature type="compositionally biased region" description="Basic residues" evidence="1">
    <location>
        <begin position="68"/>
        <end position="78"/>
    </location>
</feature>
<sequence>MRDGASACRLPRYAHAGVRRHGAAAARRAGMWLRGGRGCASPTVAARHAGPTAAARRAGRWRQLGPPARRRRGAKARRAGSSSSCASSSRSSEETDERAGAHVARGKARAARRPVACAVVHGTPANFRKLLDGQLKKLVAVGNLTRVKNSFKLAAAGRELAVGEFFSLFFLFFRNRYACEIV</sequence>
<name>A0A8T0TVV5_PANVG</name>
<dbReference type="AlphaFoldDB" id="A0A8T0TVV5"/>
<evidence type="ECO:0000313" key="2">
    <source>
        <dbReference type="EMBL" id="KAG2612844.1"/>
    </source>
</evidence>
<dbReference type="Proteomes" id="UP000823388">
    <property type="component" value="Chromosome 4K"/>
</dbReference>
<feature type="compositionally biased region" description="Basic and acidic residues" evidence="1">
    <location>
        <begin position="91"/>
        <end position="100"/>
    </location>
</feature>
<feature type="region of interest" description="Disordered" evidence="1">
    <location>
        <begin position="41"/>
        <end position="105"/>
    </location>
</feature>
<accession>A0A8T0TVV5</accession>
<gene>
    <name evidence="2" type="ORF">PVAP13_4KG310300</name>
</gene>
<evidence type="ECO:0000256" key="1">
    <source>
        <dbReference type="SAM" id="MobiDB-lite"/>
    </source>
</evidence>